<feature type="binding site" evidence="3">
    <location>
        <begin position="558"/>
        <end position="559"/>
    </location>
    <ligand>
        <name>FAD</name>
        <dbReference type="ChEBI" id="CHEBI:57692"/>
    </ligand>
</feature>
<dbReference type="GO" id="GO:0050660">
    <property type="term" value="F:flavin adenine dinucleotide binding"/>
    <property type="evidence" value="ECO:0007669"/>
    <property type="project" value="InterPro"/>
</dbReference>
<proteinExistence type="inferred from homology"/>
<keyword evidence="6" id="KW-1185">Reference proteome</keyword>
<feature type="binding site" evidence="3">
    <location>
        <begin position="20"/>
        <end position="21"/>
    </location>
    <ligand>
        <name>FAD</name>
        <dbReference type="ChEBI" id="CHEBI:57692"/>
    </ligand>
</feature>
<dbReference type="STRING" id="47428.A0A284RM51"/>
<dbReference type="Gene3D" id="3.50.50.60">
    <property type="entry name" value="FAD/NAD(P)-binding domain"/>
    <property type="match status" value="1"/>
</dbReference>
<dbReference type="SUPFAM" id="SSF54373">
    <property type="entry name" value="FAD-linked reductases, C-terminal domain"/>
    <property type="match status" value="1"/>
</dbReference>
<dbReference type="Pfam" id="PF05199">
    <property type="entry name" value="GMC_oxred_C"/>
    <property type="match status" value="1"/>
</dbReference>
<dbReference type="Proteomes" id="UP000219338">
    <property type="component" value="Unassembled WGS sequence"/>
</dbReference>
<evidence type="ECO:0000313" key="5">
    <source>
        <dbReference type="EMBL" id="SJL09857.1"/>
    </source>
</evidence>
<comment type="similarity">
    <text evidence="2">Belongs to the GMC oxidoreductase family.</text>
</comment>
<dbReference type="InterPro" id="IPR000172">
    <property type="entry name" value="GMC_OxRdtase_N"/>
</dbReference>
<name>A0A284RM51_ARMOS</name>
<dbReference type="AlphaFoldDB" id="A0A284RM51"/>
<dbReference type="Gene3D" id="3.30.560.10">
    <property type="entry name" value="Glucose Oxidase, domain 3"/>
    <property type="match status" value="1"/>
</dbReference>
<dbReference type="PIRSF" id="PIRSF000137">
    <property type="entry name" value="Alcohol_oxidase"/>
    <property type="match status" value="1"/>
</dbReference>
<sequence>MSQSAGQHEEYDIIFAGGGTSGCVTAGRLAAADPSLKILIIEAGPHVRGLENHIQPARYFDNLVSPDGVFTSHVGNPSKSLAGRSPIVTSAKCMGGGSNVNSVMYTRASASDYDDWEIFENHGWGSKDLIPLANKVETYQCGSDPTHGTNGPIAISVKNVVGTFGEQYLNVAAKYDKDRDFTDDPNNFRSCNQYGPWPKYINPVSGTRSDTAHHFIYNQEHNGNLKVLDRKRVIRVIFDDNRAIGVEYTDDVERATKVPGESVHRAFASRLVVLSGGTFGSPAILERSGIGGSNILQRNDIPQIVDLPGVGENYNDHNLLFIPYYADEASDTLDGIFEGDPATVSLHAEQWRKDGTGLFATNGIDAGIKHRPNEKDLKIIGPTFTERWNNFFSNAPDKPVMWIGPIASYVGLDPPRQPGRKYFSLLYYTEYPASLGRVHIQGGLNPYASLDLETGFLDEYVLSTVETLTISNWVLRISPADLAVLRWAYKHSREFARRMSAYRGYTVATHPLFPKGSEAATEFRVQGPVAISAPDIHYTEEDNAAIDDYHRLKVATTWHSLGTCAMKPRSQGGVVDSHLNVYGVQNLKVADMSIAPSNVGANTYNSALIIGEKAAIIIAEELGIKGV</sequence>
<dbReference type="GO" id="GO:0016614">
    <property type="term" value="F:oxidoreductase activity, acting on CH-OH group of donors"/>
    <property type="evidence" value="ECO:0007669"/>
    <property type="project" value="InterPro"/>
</dbReference>
<dbReference type="InterPro" id="IPR012132">
    <property type="entry name" value="GMC_OxRdtase"/>
</dbReference>
<comment type="cofactor">
    <cofactor evidence="1 3">
        <name>FAD</name>
        <dbReference type="ChEBI" id="CHEBI:57692"/>
    </cofactor>
</comment>
<dbReference type="PANTHER" id="PTHR11552:SF78">
    <property type="entry name" value="GLUCOSE-METHANOL-CHOLINE OXIDOREDUCTASE N-TERMINAL DOMAIN-CONTAINING PROTEIN"/>
    <property type="match status" value="1"/>
</dbReference>
<reference evidence="6" key="1">
    <citation type="journal article" date="2017" name="Nat. Ecol. Evol.">
        <title>Genome expansion and lineage-specific genetic innovations in the forest pathogenic fungi Armillaria.</title>
        <authorList>
            <person name="Sipos G."/>
            <person name="Prasanna A.N."/>
            <person name="Walter M.C."/>
            <person name="O'Connor E."/>
            <person name="Balint B."/>
            <person name="Krizsan K."/>
            <person name="Kiss B."/>
            <person name="Hess J."/>
            <person name="Varga T."/>
            <person name="Slot J."/>
            <person name="Riley R."/>
            <person name="Boka B."/>
            <person name="Rigling D."/>
            <person name="Barry K."/>
            <person name="Lee J."/>
            <person name="Mihaltcheva S."/>
            <person name="LaButti K."/>
            <person name="Lipzen A."/>
            <person name="Waldron R."/>
            <person name="Moloney N.M."/>
            <person name="Sperisen C."/>
            <person name="Kredics L."/>
            <person name="Vagvoelgyi C."/>
            <person name="Patrignani A."/>
            <person name="Fitzpatrick D."/>
            <person name="Nagy I."/>
            <person name="Doyle S."/>
            <person name="Anderson J.B."/>
            <person name="Grigoriev I.V."/>
            <person name="Gueldener U."/>
            <person name="Muensterkoetter M."/>
            <person name="Nagy L.G."/>
        </authorList>
    </citation>
    <scope>NUCLEOTIDE SEQUENCE [LARGE SCALE GENOMIC DNA]</scope>
    <source>
        <strain evidence="6">C18/9</strain>
    </source>
</reference>
<dbReference type="OrthoDB" id="269227at2759"/>
<organism evidence="5 6">
    <name type="scientific">Armillaria ostoyae</name>
    <name type="common">Armillaria root rot fungus</name>
    <dbReference type="NCBI Taxonomy" id="47428"/>
    <lineage>
        <taxon>Eukaryota</taxon>
        <taxon>Fungi</taxon>
        <taxon>Dikarya</taxon>
        <taxon>Basidiomycota</taxon>
        <taxon>Agaricomycotina</taxon>
        <taxon>Agaricomycetes</taxon>
        <taxon>Agaricomycetidae</taxon>
        <taxon>Agaricales</taxon>
        <taxon>Marasmiineae</taxon>
        <taxon>Physalacriaceae</taxon>
        <taxon>Armillaria</taxon>
    </lineage>
</organism>
<feature type="binding site" evidence="3">
    <location>
        <position position="233"/>
    </location>
    <ligand>
        <name>FAD</name>
        <dbReference type="ChEBI" id="CHEBI:57692"/>
    </ligand>
</feature>
<keyword evidence="3" id="KW-0274">FAD</keyword>
<dbReference type="PANTHER" id="PTHR11552">
    <property type="entry name" value="GLUCOSE-METHANOL-CHOLINE GMC OXIDOREDUCTASE"/>
    <property type="match status" value="1"/>
</dbReference>
<evidence type="ECO:0000313" key="6">
    <source>
        <dbReference type="Proteomes" id="UP000219338"/>
    </source>
</evidence>
<evidence type="ECO:0000259" key="4">
    <source>
        <dbReference type="PROSITE" id="PS00624"/>
    </source>
</evidence>
<dbReference type="InterPro" id="IPR007867">
    <property type="entry name" value="GMC_OxRtase_C"/>
</dbReference>
<dbReference type="InterPro" id="IPR036188">
    <property type="entry name" value="FAD/NAD-bd_sf"/>
</dbReference>
<evidence type="ECO:0000256" key="1">
    <source>
        <dbReference type="ARBA" id="ARBA00001974"/>
    </source>
</evidence>
<keyword evidence="3" id="KW-0285">Flavoprotein</keyword>
<feature type="domain" description="Glucose-methanol-choline oxidoreductase N-terminal" evidence="4">
    <location>
        <begin position="277"/>
        <end position="291"/>
    </location>
</feature>
<dbReference type="SUPFAM" id="SSF51905">
    <property type="entry name" value="FAD/NAD(P)-binding domain"/>
    <property type="match status" value="1"/>
</dbReference>
<dbReference type="PROSITE" id="PS00624">
    <property type="entry name" value="GMC_OXRED_2"/>
    <property type="match status" value="1"/>
</dbReference>
<protein>
    <submittedName>
        <fullName evidence="5">Related to alcohol oxidase</fullName>
    </submittedName>
</protein>
<dbReference type="Pfam" id="PF00732">
    <property type="entry name" value="GMC_oxred_N"/>
    <property type="match status" value="1"/>
</dbReference>
<dbReference type="EMBL" id="FUEG01000011">
    <property type="protein sequence ID" value="SJL09857.1"/>
    <property type="molecule type" value="Genomic_DNA"/>
</dbReference>
<gene>
    <name evidence="5" type="ORF">ARMOST_13238</name>
</gene>
<accession>A0A284RM51</accession>
<evidence type="ECO:0000256" key="2">
    <source>
        <dbReference type="ARBA" id="ARBA00010790"/>
    </source>
</evidence>
<evidence type="ECO:0000256" key="3">
    <source>
        <dbReference type="PIRSR" id="PIRSR000137-2"/>
    </source>
</evidence>
<dbReference type="OMA" id="ENHIQPA"/>